<dbReference type="InterPro" id="IPR014001">
    <property type="entry name" value="Helicase_ATP-bd"/>
</dbReference>
<feature type="domain" description="Helicase ATP-binding" evidence="5">
    <location>
        <begin position="495"/>
        <end position="669"/>
    </location>
</feature>
<dbReference type="Gene3D" id="3.40.50.300">
    <property type="entry name" value="P-loop containing nucleotide triphosphate hydrolases"/>
    <property type="match status" value="1"/>
</dbReference>
<evidence type="ECO:0000256" key="4">
    <source>
        <dbReference type="SAM" id="MobiDB-lite"/>
    </source>
</evidence>
<dbReference type="GO" id="GO:0004386">
    <property type="term" value="F:helicase activity"/>
    <property type="evidence" value="ECO:0007669"/>
    <property type="project" value="UniProtKB-KW"/>
</dbReference>
<dbReference type="GO" id="GO:0005524">
    <property type="term" value="F:ATP binding"/>
    <property type="evidence" value="ECO:0007669"/>
    <property type="project" value="InterPro"/>
</dbReference>
<feature type="compositionally biased region" description="Polar residues" evidence="4">
    <location>
        <begin position="442"/>
        <end position="460"/>
    </location>
</feature>
<evidence type="ECO:0000259" key="6">
    <source>
        <dbReference type="PROSITE" id="PS51194"/>
    </source>
</evidence>
<feature type="region of interest" description="Disordered" evidence="4">
    <location>
        <begin position="1"/>
        <end position="41"/>
    </location>
</feature>
<keyword evidence="8" id="KW-1185">Reference proteome</keyword>
<dbReference type="SUPFAM" id="SSF52540">
    <property type="entry name" value="P-loop containing nucleoside triphosphate hydrolases"/>
    <property type="match status" value="2"/>
</dbReference>
<accession>A0AAE0DB98</accession>
<feature type="region of interest" description="Disordered" evidence="4">
    <location>
        <begin position="60"/>
        <end position="102"/>
    </location>
</feature>
<proteinExistence type="predicted"/>
<comment type="caution">
    <text evidence="7">The sequence shown here is derived from an EMBL/GenBank/DDBJ whole genome shotgun (WGS) entry which is preliminary data.</text>
</comment>
<feature type="region of interest" description="Disordered" evidence="4">
    <location>
        <begin position="121"/>
        <end position="154"/>
    </location>
</feature>
<name>A0AAE0DB98_COLKA</name>
<keyword evidence="2" id="KW-0378">Hydrolase</keyword>
<dbReference type="InterPro" id="IPR001650">
    <property type="entry name" value="Helicase_C-like"/>
</dbReference>
<feature type="domain" description="Helicase C-terminal" evidence="6">
    <location>
        <begin position="855"/>
        <end position="1025"/>
    </location>
</feature>
<dbReference type="PROSITE" id="PS51194">
    <property type="entry name" value="HELICASE_CTER"/>
    <property type="match status" value="1"/>
</dbReference>
<dbReference type="GO" id="GO:0016787">
    <property type="term" value="F:hydrolase activity"/>
    <property type="evidence" value="ECO:0007669"/>
    <property type="project" value="UniProtKB-KW"/>
</dbReference>
<dbReference type="InterPro" id="IPR038718">
    <property type="entry name" value="SNF2-like_sf"/>
</dbReference>
<feature type="region of interest" description="Disordered" evidence="4">
    <location>
        <begin position="223"/>
        <end position="319"/>
    </location>
</feature>
<evidence type="ECO:0000313" key="8">
    <source>
        <dbReference type="Proteomes" id="UP001281614"/>
    </source>
</evidence>
<feature type="compositionally biased region" description="Acidic residues" evidence="4">
    <location>
        <begin position="310"/>
        <end position="319"/>
    </location>
</feature>
<evidence type="ECO:0000313" key="7">
    <source>
        <dbReference type="EMBL" id="KAK2769315.1"/>
    </source>
</evidence>
<dbReference type="Pfam" id="PF00271">
    <property type="entry name" value="Helicase_C"/>
    <property type="match status" value="1"/>
</dbReference>
<dbReference type="Pfam" id="PF00176">
    <property type="entry name" value="SNF2-rel_dom"/>
    <property type="match status" value="1"/>
</dbReference>
<keyword evidence="3" id="KW-0067">ATP-binding</keyword>
<dbReference type="SMART" id="SM00490">
    <property type="entry name" value="HELICc"/>
    <property type="match status" value="1"/>
</dbReference>
<dbReference type="InterPro" id="IPR027417">
    <property type="entry name" value="P-loop_NTPase"/>
</dbReference>
<feature type="compositionally biased region" description="Low complexity" evidence="4">
    <location>
        <begin position="245"/>
        <end position="256"/>
    </location>
</feature>
<feature type="compositionally biased region" description="Acidic residues" evidence="4">
    <location>
        <begin position="137"/>
        <end position="147"/>
    </location>
</feature>
<keyword evidence="7" id="KW-0347">Helicase</keyword>
<dbReference type="PROSITE" id="PS51192">
    <property type="entry name" value="HELICASE_ATP_BIND_1"/>
    <property type="match status" value="1"/>
</dbReference>
<dbReference type="PANTHER" id="PTHR10799">
    <property type="entry name" value="SNF2/RAD54 HELICASE FAMILY"/>
    <property type="match status" value="1"/>
</dbReference>
<dbReference type="EMBL" id="VYYT01000112">
    <property type="protein sequence ID" value="KAK2769315.1"/>
    <property type="molecule type" value="Genomic_DNA"/>
</dbReference>
<dbReference type="InterPro" id="IPR000330">
    <property type="entry name" value="SNF2_N"/>
</dbReference>
<evidence type="ECO:0000256" key="3">
    <source>
        <dbReference type="ARBA" id="ARBA00022840"/>
    </source>
</evidence>
<dbReference type="Gene3D" id="3.40.50.10810">
    <property type="entry name" value="Tandem AAA-ATPase domain"/>
    <property type="match status" value="1"/>
</dbReference>
<protein>
    <submittedName>
        <fullName evidence="7">Snf2 family helicase</fullName>
    </submittedName>
</protein>
<evidence type="ECO:0000259" key="5">
    <source>
        <dbReference type="PROSITE" id="PS51192"/>
    </source>
</evidence>
<evidence type="ECO:0000256" key="1">
    <source>
        <dbReference type="ARBA" id="ARBA00022741"/>
    </source>
</evidence>
<sequence>MPIPWDLSSSPPAPKESAYKRLVPPSKAQHPSSDADELANEAAVETIPCSPFQTQATQIIKRNSQATQPTQPVALPDPFSSPSSRSVIEVPASSPFQSKPPKPAVVSSYFNRLVPAGARFQSPATAKTLKRSAEEPVVVDDSSDEESDSKRRGDISRTSFNKHVSSFQYVPVDELQDKIEQVANVVGRTLPTYCFKEALSACNNSVSDAIEYLLDGKHLKSKHNSFVSSTKPNVPTKSRLLGRHTPSLPTPSRSTTPSPPKQKRRRLMQGRRPDRSPISSQQTPQRPRDDNDGVDELAEDRVDEPIVIPDDGDDDDFDNEEDMNDAVKGSLEDKALQVINTSTMEDLSAMTNIKQDELKIIESKRPFDSIGEVQAVTLSKKAGARGRKSPKVAVGETLVDAIMEFTQSVNAIDEVVAECDKKASRVKQEMSLWDLDFKGQKRSTQTTSSGGDLPLTPSSFRGQKFSDPPIPCQPKYMDGHCTMRPFQLFGLNWMSLLHKNGYGCILADEMGLGKTCQVISLICHLVEDYENNGKGERPWPNLVIVPPSTFSNWKVEFERFAPDLSVLSYQGSQAQRREAAVEMLEDPEAYHVVLTTYTQVGSEEDLEAMRELAPATAIFDEGHKMKNPKTKIYRDLIRIKAGWRMLLTGTPVQNNLMEMLSLLNFIDPEQFKSRMEQLQYMFSQKVTIRDVNNGAFLYGERVSRARTILEPFILQRRKQQVLSDMPAKICNVAYCDLAPSQKELYEDYERLFKSGPVKKTNIGRQSDQNNSWMQLRKAAIHPQLFRRYFDDKKVEKMANILMKKVPQSELQQPRIDHLIGELQNCSDFELHLWCRDYACISHLDVPEGSWMESGKVTKMLELIHQHRENGDRVLVFSKFAKVIEILREVLATDGIRHCVLYGQTEVAERQSLIDEFNSDTDITAFLLTTGAGGTGINLTSANKIIIFDQSDNPQDDIQAENRAHRLGQTRDVEVIRLLTSRTIEELIYKACQKKIELAEKVTGAVEEVADKAVEENLEKEVRKMMTEQLTPS</sequence>
<feature type="compositionally biased region" description="Polar residues" evidence="4">
    <location>
        <begin position="224"/>
        <end position="236"/>
    </location>
</feature>
<gene>
    <name evidence="7" type="ORF">CKAH01_00922</name>
</gene>
<dbReference type="SMART" id="SM00487">
    <property type="entry name" value="DEXDc"/>
    <property type="match status" value="1"/>
</dbReference>
<dbReference type="CDD" id="cd18793">
    <property type="entry name" value="SF2_C_SNF"/>
    <property type="match status" value="1"/>
</dbReference>
<organism evidence="7 8">
    <name type="scientific">Colletotrichum kahawae</name>
    <name type="common">Coffee berry disease fungus</name>
    <dbReference type="NCBI Taxonomy" id="34407"/>
    <lineage>
        <taxon>Eukaryota</taxon>
        <taxon>Fungi</taxon>
        <taxon>Dikarya</taxon>
        <taxon>Ascomycota</taxon>
        <taxon>Pezizomycotina</taxon>
        <taxon>Sordariomycetes</taxon>
        <taxon>Hypocreomycetidae</taxon>
        <taxon>Glomerellales</taxon>
        <taxon>Glomerellaceae</taxon>
        <taxon>Colletotrichum</taxon>
        <taxon>Colletotrichum gloeosporioides species complex</taxon>
    </lineage>
</organism>
<evidence type="ECO:0000256" key="2">
    <source>
        <dbReference type="ARBA" id="ARBA00022801"/>
    </source>
</evidence>
<dbReference type="AlphaFoldDB" id="A0AAE0DB98"/>
<keyword evidence="1" id="KW-0547">Nucleotide-binding</keyword>
<feature type="region of interest" description="Disordered" evidence="4">
    <location>
        <begin position="441"/>
        <end position="460"/>
    </location>
</feature>
<feature type="compositionally biased region" description="Polar residues" evidence="4">
    <location>
        <begin position="60"/>
        <end position="71"/>
    </location>
</feature>
<dbReference type="Proteomes" id="UP001281614">
    <property type="component" value="Unassembled WGS sequence"/>
</dbReference>
<dbReference type="CDD" id="cd17919">
    <property type="entry name" value="DEXHc_Snf"/>
    <property type="match status" value="1"/>
</dbReference>
<dbReference type="InterPro" id="IPR049730">
    <property type="entry name" value="SNF2/RAD54-like_C"/>
</dbReference>
<reference evidence="7" key="1">
    <citation type="submission" date="2023-02" db="EMBL/GenBank/DDBJ databases">
        <title>Colletotrichum kahawae CIFC_Que2 genome sequencing and assembly.</title>
        <authorList>
            <person name="Baroncelli R."/>
        </authorList>
    </citation>
    <scope>NUCLEOTIDE SEQUENCE</scope>
    <source>
        <strain evidence="7">CIFC_Que2</strain>
    </source>
</reference>